<feature type="binding site" evidence="13">
    <location>
        <position position="278"/>
    </location>
    <ligand>
        <name>NADPH</name>
        <dbReference type="ChEBI" id="CHEBI:57783"/>
    </ligand>
</feature>
<evidence type="ECO:0000256" key="7">
    <source>
        <dbReference type="ARBA" id="ARBA00023209"/>
    </source>
</evidence>
<feature type="binding site" evidence="13">
    <location>
        <position position="139"/>
    </location>
    <ligand>
        <name>NADPH</name>
        <dbReference type="ChEBI" id="CHEBI:57783"/>
    </ligand>
</feature>
<proteinExistence type="inferred from homology"/>
<feature type="binding site" evidence="13">
    <location>
        <position position="12"/>
    </location>
    <ligand>
        <name>NADPH</name>
        <dbReference type="ChEBI" id="CHEBI:57783"/>
    </ligand>
</feature>
<dbReference type="GO" id="GO:0005829">
    <property type="term" value="C:cytosol"/>
    <property type="evidence" value="ECO:0007669"/>
    <property type="project" value="TreeGrafter"/>
</dbReference>
<reference evidence="21" key="1">
    <citation type="submission" date="2016-11" db="EMBL/GenBank/DDBJ databases">
        <authorList>
            <person name="Varghese N."/>
            <person name="Submissions S."/>
        </authorList>
    </citation>
    <scope>NUCLEOTIDE SEQUENCE [LARGE SCALE GENOMIC DNA]</scope>
    <source>
        <strain evidence="21">DSM 17957</strain>
    </source>
</reference>
<feature type="binding site" evidence="13">
    <location>
        <position position="137"/>
    </location>
    <ligand>
        <name>sn-glycerol 3-phosphate</name>
        <dbReference type="ChEBI" id="CHEBI:57597"/>
    </ligand>
</feature>
<dbReference type="STRING" id="1121919.SAMN02745975_01352"/>
<comment type="subcellular location">
    <subcellularLocation>
        <location evidence="13">Cytoplasm</location>
    </subcellularLocation>
</comment>
<dbReference type="EMBL" id="FQZV01000015">
    <property type="protein sequence ID" value="SHJ13419.1"/>
    <property type="molecule type" value="Genomic_DNA"/>
</dbReference>
<dbReference type="InterPro" id="IPR006168">
    <property type="entry name" value="G3P_DH_NAD-dep"/>
</dbReference>
<keyword evidence="7 13" id="KW-0594">Phospholipid biosynthesis</keyword>
<accession>A0A1M6GU36</accession>
<evidence type="ECO:0000259" key="19">
    <source>
        <dbReference type="Pfam" id="PF07479"/>
    </source>
</evidence>
<keyword evidence="13" id="KW-0547">Nucleotide-binding</keyword>
<evidence type="ECO:0000256" key="1">
    <source>
        <dbReference type="ARBA" id="ARBA00011009"/>
    </source>
</evidence>
<feature type="binding site" evidence="13">
    <location>
        <position position="107"/>
    </location>
    <ligand>
        <name>sn-glycerol 3-phosphate</name>
        <dbReference type="ChEBI" id="CHEBI:57597"/>
    </ligand>
</feature>
<feature type="binding site" evidence="16">
    <location>
        <begin position="9"/>
        <end position="14"/>
    </location>
    <ligand>
        <name>NAD(+)</name>
        <dbReference type="ChEBI" id="CHEBI:57540"/>
    </ligand>
</feature>
<dbReference type="InterPro" id="IPR006109">
    <property type="entry name" value="G3P_DH_NAD-dep_C"/>
</dbReference>
<comment type="function">
    <text evidence="13">Catalyzes the reduction of the glycolytic intermediate dihydroxyacetone phosphate (DHAP) to sn-glycerol 3-phosphate (G3P), the key precursor for phospholipid synthesis.</text>
</comment>
<dbReference type="NCBIfam" id="NF000941">
    <property type="entry name" value="PRK00094.1-3"/>
    <property type="match status" value="1"/>
</dbReference>
<evidence type="ECO:0000256" key="8">
    <source>
        <dbReference type="ARBA" id="ARBA00023264"/>
    </source>
</evidence>
<dbReference type="PRINTS" id="PR00077">
    <property type="entry name" value="GPDHDRGNASE"/>
</dbReference>
<dbReference type="Gene3D" id="3.40.50.720">
    <property type="entry name" value="NAD(P)-binding Rossmann-like Domain"/>
    <property type="match status" value="1"/>
</dbReference>
<dbReference type="NCBIfam" id="NF000940">
    <property type="entry name" value="PRK00094.1-2"/>
    <property type="match status" value="1"/>
</dbReference>
<feature type="active site" description="Proton acceptor" evidence="13 14">
    <location>
        <position position="190"/>
    </location>
</feature>
<dbReference type="SUPFAM" id="SSF51735">
    <property type="entry name" value="NAD(P)-binding Rossmann-fold domains"/>
    <property type="match status" value="1"/>
</dbReference>
<feature type="binding site" evidence="15">
    <location>
        <position position="107"/>
    </location>
    <ligand>
        <name>substrate</name>
    </ligand>
</feature>
<dbReference type="EC" id="1.1.1.94" evidence="10 13"/>
<dbReference type="PANTHER" id="PTHR11728:SF1">
    <property type="entry name" value="GLYCEROL-3-PHOSPHATE DEHYDROGENASE [NAD(+)] 2, CHLOROPLASTIC"/>
    <property type="match status" value="1"/>
</dbReference>
<comment type="caution">
    <text evidence="13">Lacks conserved residue(s) required for the propagation of feature annotation.</text>
</comment>
<dbReference type="FunFam" id="1.10.1040.10:FF:000001">
    <property type="entry name" value="Glycerol-3-phosphate dehydrogenase [NAD(P)+]"/>
    <property type="match status" value="1"/>
</dbReference>
<dbReference type="AlphaFoldDB" id="A0A1M6GU36"/>
<evidence type="ECO:0000256" key="16">
    <source>
        <dbReference type="PIRSR" id="PIRSR000114-3"/>
    </source>
</evidence>
<comment type="similarity">
    <text evidence="1 13 17">Belongs to the NAD-dependent glycerol-3-phosphate dehydrogenase family.</text>
</comment>
<evidence type="ECO:0000313" key="21">
    <source>
        <dbReference type="Proteomes" id="UP000184536"/>
    </source>
</evidence>
<evidence type="ECO:0000256" key="3">
    <source>
        <dbReference type="ARBA" id="ARBA00022857"/>
    </source>
</evidence>
<feature type="binding site" evidence="13">
    <location>
        <position position="50"/>
    </location>
    <ligand>
        <name>NADPH</name>
        <dbReference type="ChEBI" id="CHEBI:57783"/>
    </ligand>
</feature>
<evidence type="ECO:0000256" key="2">
    <source>
        <dbReference type="ARBA" id="ARBA00022516"/>
    </source>
</evidence>
<evidence type="ECO:0000256" key="12">
    <source>
        <dbReference type="ARBA" id="ARBA00080511"/>
    </source>
</evidence>
<dbReference type="PROSITE" id="PS00957">
    <property type="entry name" value="NAD_G3PDH"/>
    <property type="match status" value="1"/>
</dbReference>
<dbReference type="GO" id="GO:0046168">
    <property type="term" value="P:glycerol-3-phosphate catabolic process"/>
    <property type="evidence" value="ECO:0007669"/>
    <property type="project" value="InterPro"/>
</dbReference>
<name>A0A1M6GU36_9FIRM</name>
<dbReference type="NCBIfam" id="NF000942">
    <property type="entry name" value="PRK00094.1-4"/>
    <property type="match status" value="1"/>
</dbReference>
<organism evidence="20 21">
    <name type="scientific">Geosporobacter subterraneus DSM 17957</name>
    <dbReference type="NCBI Taxonomy" id="1121919"/>
    <lineage>
        <taxon>Bacteria</taxon>
        <taxon>Bacillati</taxon>
        <taxon>Bacillota</taxon>
        <taxon>Clostridia</taxon>
        <taxon>Peptostreptococcales</taxon>
        <taxon>Thermotaleaceae</taxon>
        <taxon>Geosporobacter</taxon>
    </lineage>
</organism>
<evidence type="ECO:0000256" key="14">
    <source>
        <dbReference type="PIRSR" id="PIRSR000114-1"/>
    </source>
</evidence>
<keyword evidence="21" id="KW-1185">Reference proteome</keyword>
<evidence type="ECO:0000256" key="11">
    <source>
        <dbReference type="ARBA" id="ARBA00069372"/>
    </source>
</evidence>
<feature type="binding site" evidence="13">
    <location>
        <position position="190"/>
    </location>
    <ligand>
        <name>sn-glycerol 3-phosphate</name>
        <dbReference type="ChEBI" id="CHEBI:57597"/>
    </ligand>
</feature>
<dbReference type="SUPFAM" id="SSF48179">
    <property type="entry name" value="6-phosphogluconate dehydrogenase C-terminal domain-like"/>
    <property type="match status" value="1"/>
</dbReference>
<feature type="binding site" evidence="15">
    <location>
        <begin position="254"/>
        <end position="255"/>
    </location>
    <ligand>
        <name>substrate</name>
    </ligand>
</feature>
<feature type="binding site" evidence="13">
    <location>
        <position position="254"/>
    </location>
    <ligand>
        <name>NADPH</name>
        <dbReference type="ChEBI" id="CHEBI:57783"/>
    </ligand>
</feature>
<dbReference type="InterPro" id="IPR011128">
    <property type="entry name" value="G3P_DH_NAD-dep_N"/>
</dbReference>
<evidence type="ECO:0000256" key="13">
    <source>
        <dbReference type="HAMAP-Rule" id="MF_00394"/>
    </source>
</evidence>
<feature type="binding site" evidence="13">
    <location>
        <position position="13"/>
    </location>
    <ligand>
        <name>NADPH</name>
        <dbReference type="ChEBI" id="CHEBI:57783"/>
    </ligand>
</feature>
<keyword evidence="4 13" id="KW-0560">Oxidoreductase</keyword>
<comment type="pathway">
    <text evidence="13">Membrane lipid metabolism; glycerophospholipid metabolism.</text>
</comment>
<comment type="catalytic activity">
    <reaction evidence="9">
        <text>sn-glycerol 3-phosphate + NADP(+) = dihydroxyacetone phosphate + NADPH + H(+)</text>
        <dbReference type="Rhea" id="RHEA:11096"/>
        <dbReference type="ChEBI" id="CHEBI:15378"/>
        <dbReference type="ChEBI" id="CHEBI:57597"/>
        <dbReference type="ChEBI" id="CHEBI:57642"/>
        <dbReference type="ChEBI" id="CHEBI:57783"/>
        <dbReference type="ChEBI" id="CHEBI:58349"/>
        <dbReference type="EC" id="1.1.1.94"/>
    </reaction>
    <physiologicalReaction direction="right-to-left" evidence="9">
        <dbReference type="Rhea" id="RHEA:11098"/>
    </physiologicalReaction>
</comment>
<keyword evidence="5 13" id="KW-0520">NAD</keyword>
<dbReference type="GO" id="GO:0006650">
    <property type="term" value="P:glycerophospholipid metabolic process"/>
    <property type="evidence" value="ECO:0007669"/>
    <property type="project" value="UniProtKB-UniRule"/>
</dbReference>
<evidence type="ECO:0000259" key="18">
    <source>
        <dbReference type="Pfam" id="PF01210"/>
    </source>
</evidence>
<dbReference type="FunFam" id="3.40.50.720:FF:000019">
    <property type="entry name" value="Glycerol-3-phosphate dehydrogenase [NAD(P)+]"/>
    <property type="match status" value="1"/>
</dbReference>
<feature type="binding site" evidence="13">
    <location>
        <position position="280"/>
    </location>
    <ligand>
        <name>NADPH</name>
        <dbReference type="ChEBI" id="CHEBI:57783"/>
    </ligand>
</feature>
<dbReference type="InterPro" id="IPR013328">
    <property type="entry name" value="6PGD_dom2"/>
</dbReference>
<evidence type="ECO:0000256" key="5">
    <source>
        <dbReference type="ARBA" id="ARBA00023027"/>
    </source>
</evidence>
<keyword evidence="8 13" id="KW-1208">Phospholipid metabolism</keyword>
<evidence type="ECO:0000256" key="9">
    <source>
        <dbReference type="ARBA" id="ARBA00052716"/>
    </source>
</evidence>
<evidence type="ECO:0000256" key="10">
    <source>
        <dbReference type="ARBA" id="ARBA00066687"/>
    </source>
</evidence>
<evidence type="ECO:0000256" key="17">
    <source>
        <dbReference type="RuleBase" id="RU000437"/>
    </source>
</evidence>
<dbReference type="PANTHER" id="PTHR11728">
    <property type="entry name" value="GLYCEROL-3-PHOSPHATE DEHYDROGENASE"/>
    <property type="match status" value="1"/>
</dbReference>
<feature type="binding site" evidence="13">
    <location>
        <position position="135"/>
    </location>
    <ligand>
        <name>sn-glycerol 3-phosphate</name>
        <dbReference type="ChEBI" id="CHEBI:57597"/>
    </ligand>
</feature>
<feature type="domain" description="Glycerol-3-phosphate dehydrogenase NAD-dependent N-terminal" evidence="18">
    <location>
        <begin position="5"/>
        <end position="159"/>
    </location>
</feature>
<dbReference type="OrthoDB" id="9812273at2"/>
<keyword evidence="2 13" id="KW-0444">Lipid biosynthesis</keyword>
<gene>
    <name evidence="13" type="primary">gpsA</name>
    <name evidence="20" type="ORF">SAMN02745975_01352</name>
</gene>
<keyword evidence="6 13" id="KW-0443">Lipid metabolism</keyword>
<feature type="binding site" evidence="16">
    <location>
        <position position="139"/>
    </location>
    <ligand>
        <name>NAD(+)</name>
        <dbReference type="ChEBI" id="CHEBI:57540"/>
    </ligand>
</feature>
<sequence>MKNTICVIGAGSWGTALSISLSKKGHEVRLWMRDEAQLEQIRLSRENLRYLPGVILPENIRLYGDLKEAVQGSEVLLLTVASQAVRQVIHSIRDVIKADQIIVNAAKGLENDSHLTISQVVKEELPENSFAVLSGPSHAEEVCRDMPTTLVVGANKRNIAEFIQDIFITPKLRIYTNPDVIGIELGGALKNVIALGAGICDGLGFGDNAKAALMTRGIREIARLGAVMGADISTFSGLTGIGDLIVTCTSMHSRNRRCGIQIGQGKKAHEAIASIGMVVEGVVTTKVAYELSQQFQVEMPITTEIYKILYQESDAREAVINLMLRSRTHELEEVVGNQQIEW</sequence>
<dbReference type="GO" id="GO:0008654">
    <property type="term" value="P:phospholipid biosynthetic process"/>
    <property type="evidence" value="ECO:0007669"/>
    <property type="project" value="UniProtKB-KW"/>
</dbReference>
<evidence type="ECO:0000256" key="15">
    <source>
        <dbReference type="PIRSR" id="PIRSR000114-2"/>
    </source>
</evidence>
<evidence type="ECO:0000256" key="4">
    <source>
        <dbReference type="ARBA" id="ARBA00023002"/>
    </source>
</evidence>
<dbReference type="GO" id="GO:0046167">
    <property type="term" value="P:glycerol-3-phosphate biosynthetic process"/>
    <property type="evidence" value="ECO:0007669"/>
    <property type="project" value="UniProtKB-UniRule"/>
</dbReference>
<keyword evidence="3 13" id="KW-0521">NADP</keyword>
<feature type="binding site" evidence="13">
    <location>
        <position position="107"/>
    </location>
    <ligand>
        <name>NADPH</name>
        <dbReference type="ChEBI" id="CHEBI:57783"/>
    </ligand>
</feature>
<dbReference type="GO" id="GO:0051287">
    <property type="term" value="F:NAD binding"/>
    <property type="evidence" value="ECO:0007669"/>
    <property type="project" value="InterPro"/>
</dbReference>
<dbReference type="PIRSF" id="PIRSF000114">
    <property type="entry name" value="Glycerol-3-P_dh"/>
    <property type="match status" value="1"/>
</dbReference>
<dbReference type="UniPathway" id="UPA00940"/>
<dbReference type="GO" id="GO:0141152">
    <property type="term" value="F:glycerol-3-phosphate dehydrogenase (NAD+) activity"/>
    <property type="evidence" value="ECO:0007669"/>
    <property type="project" value="RHEA"/>
</dbReference>
<feature type="binding site" evidence="13">
    <location>
        <position position="254"/>
    </location>
    <ligand>
        <name>sn-glycerol 3-phosphate</name>
        <dbReference type="ChEBI" id="CHEBI:57597"/>
    </ligand>
</feature>
<dbReference type="Pfam" id="PF01210">
    <property type="entry name" value="NAD_Gly3P_dh_N"/>
    <property type="match status" value="1"/>
</dbReference>
<keyword evidence="13" id="KW-0963">Cytoplasm</keyword>
<evidence type="ECO:0000256" key="6">
    <source>
        <dbReference type="ARBA" id="ARBA00023098"/>
    </source>
</evidence>
<dbReference type="InterPro" id="IPR036291">
    <property type="entry name" value="NAD(P)-bd_dom_sf"/>
</dbReference>
<evidence type="ECO:0000313" key="20">
    <source>
        <dbReference type="EMBL" id="SHJ13419.1"/>
    </source>
</evidence>
<dbReference type="InterPro" id="IPR008927">
    <property type="entry name" value="6-PGluconate_DH-like_C_sf"/>
</dbReference>
<feature type="domain" description="Glycerol-3-phosphate dehydrogenase NAD-dependent C-terminal" evidence="19">
    <location>
        <begin position="179"/>
        <end position="319"/>
    </location>
</feature>
<dbReference type="Pfam" id="PF07479">
    <property type="entry name" value="NAD_Gly3P_dh_C"/>
    <property type="match status" value="1"/>
</dbReference>
<dbReference type="HAMAP" id="MF_00394">
    <property type="entry name" value="NAD_Glyc3P_dehydrog"/>
    <property type="match status" value="1"/>
</dbReference>
<dbReference type="GO" id="GO:0005975">
    <property type="term" value="P:carbohydrate metabolic process"/>
    <property type="evidence" value="ECO:0007669"/>
    <property type="project" value="InterPro"/>
</dbReference>
<protein>
    <recommendedName>
        <fullName evidence="11 13">Glycerol-3-phosphate dehydrogenase [NAD(P)+]</fullName>
        <ecNumber evidence="10 13">1.1.1.94</ecNumber>
    </recommendedName>
    <alternativeName>
        <fullName evidence="13">NAD(P)(+)-dependent glycerol-3-phosphate dehydrogenase</fullName>
    </alternativeName>
    <alternativeName>
        <fullName evidence="12 13">NAD(P)H-dependent dihydroxyacetone-phosphate reductase</fullName>
    </alternativeName>
</protein>
<dbReference type="Gene3D" id="1.10.1040.10">
    <property type="entry name" value="N-(1-d-carboxylethyl)-l-norvaline Dehydrogenase, domain 2"/>
    <property type="match status" value="1"/>
</dbReference>
<dbReference type="GO" id="GO:0141153">
    <property type="term" value="F:glycerol-3-phosphate dehydrogenase (NADP+) activity"/>
    <property type="evidence" value="ECO:0007669"/>
    <property type="project" value="RHEA"/>
</dbReference>
<feature type="binding site" evidence="13">
    <location>
        <position position="243"/>
    </location>
    <ligand>
        <name>sn-glycerol 3-phosphate</name>
        <dbReference type="ChEBI" id="CHEBI:57597"/>
    </ligand>
</feature>
<feature type="binding site" evidence="13">
    <location>
        <position position="33"/>
    </location>
    <ligand>
        <name>NADPH</name>
        <dbReference type="ChEBI" id="CHEBI:57783"/>
    </ligand>
</feature>
<dbReference type="Proteomes" id="UP000184536">
    <property type="component" value="Unassembled WGS sequence"/>
</dbReference>
<feature type="binding site" evidence="16">
    <location>
        <position position="254"/>
    </location>
    <ligand>
        <name>NAD(+)</name>
        <dbReference type="ChEBI" id="CHEBI:57540"/>
    </ligand>
</feature>
<feature type="binding site" evidence="13">
    <location>
        <position position="253"/>
    </location>
    <ligand>
        <name>sn-glycerol 3-phosphate</name>
        <dbReference type="ChEBI" id="CHEBI:57597"/>
    </ligand>
</feature>
<comment type="catalytic activity">
    <reaction evidence="13">
        <text>sn-glycerol 3-phosphate + NAD(+) = dihydroxyacetone phosphate + NADH + H(+)</text>
        <dbReference type="Rhea" id="RHEA:11092"/>
        <dbReference type="ChEBI" id="CHEBI:15378"/>
        <dbReference type="ChEBI" id="CHEBI:57540"/>
        <dbReference type="ChEBI" id="CHEBI:57597"/>
        <dbReference type="ChEBI" id="CHEBI:57642"/>
        <dbReference type="ChEBI" id="CHEBI:57945"/>
        <dbReference type="EC" id="1.1.1.94"/>
    </reaction>
</comment>
<dbReference type="RefSeq" id="WP_110940584.1">
    <property type="nucleotide sequence ID" value="NZ_FQZV01000015.1"/>
</dbReference>
<feature type="binding site" evidence="13">
    <location>
        <position position="255"/>
    </location>
    <ligand>
        <name>sn-glycerol 3-phosphate</name>
        <dbReference type="ChEBI" id="CHEBI:57597"/>
    </ligand>
</feature>